<dbReference type="GO" id="GO:0006396">
    <property type="term" value="P:RNA processing"/>
    <property type="evidence" value="ECO:0007669"/>
    <property type="project" value="InterPro"/>
</dbReference>
<feature type="region of interest" description="Disordered" evidence="12">
    <location>
        <begin position="473"/>
        <end position="511"/>
    </location>
</feature>
<dbReference type="InterPro" id="IPR027351">
    <property type="entry name" value="(+)RNA_virus_helicase_core_dom"/>
</dbReference>
<evidence type="ECO:0000256" key="12">
    <source>
        <dbReference type="SAM" id="MobiDB-lite"/>
    </source>
</evidence>
<dbReference type="GO" id="GO:0016787">
    <property type="term" value="F:hydrolase activity"/>
    <property type="evidence" value="ECO:0007669"/>
    <property type="project" value="UniProtKB-KW"/>
</dbReference>
<dbReference type="EC" id="2.7.7.48" evidence="1"/>
<protein>
    <recommendedName>
        <fullName evidence="3">RNA replication protein</fullName>
        <ecNumber evidence="1">2.7.7.48</ecNumber>
        <ecNumber evidence="2">3.6.4.13</ecNumber>
    </recommendedName>
</protein>
<keyword evidence="6" id="KW-0548">Nucleotidyltransferase</keyword>
<dbReference type="InterPro" id="IPR043502">
    <property type="entry name" value="DNA/RNA_pol_sf"/>
</dbReference>
<feature type="region of interest" description="Disordered" evidence="12">
    <location>
        <begin position="1590"/>
        <end position="1620"/>
    </location>
</feature>
<evidence type="ECO:0000256" key="10">
    <source>
        <dbReference type="ARBA" id="ARBA00022953"/>
    </source>
</evidence>
<keyword evidence="5" id="KW-0808">Transferase</keyword>
<evidence type="ECO:0000313" key="16">
    <source>
        <dbReference type="EMBL" id="QED43054.1"/>
    </source>
</evidence>
<feature type="domain" description="Alphavirus-like MT" evidence="15">
    <location>
        <begin position="59"/>
        <end position="224"/>
    </location>
</feature>
<evidence type="ECO:0000259" key="14">
    <source>
        <dbReference type="PROSITE" id="PS51657"/>
    </source>
</evidence>
<keyword evidence="9" id="KW-0067">ATP-binding</keyword>
<dbReference type="Pfam" id="PF01443">
    <property type="entry name" value="Viral_helicase1"/>
    <property type="match status" value="1"/>
</dbReference>
<proteinExistence type="predicted"/>
<feature type="domain" description="(+)RNA virus helicase C-terminal" evidence="14">
    <location>
        <begin position="832"/>
        <end position="1136"/>
    </location>
</feature>
<comment type="function">
    <text evidence="11">RNA replication. The central part of this protein possibly functions as an ATP-binding helicase.</text>
</comment>
<dbReference type="GO" id="GO:0005524">
    <property type="term" value="F:ATP binding"/>
    <property type="evidence" value="ECO:0007669"/>
    <property type="project" value="UniProtKB-KW"/>
</dbReference>
<evidence type="ECO:0000256" key="3">
    <source>
        <dbReference type="ARBA" id="ARBA00018318"/>
    </source>
</evidence>
<accession>A0A6M2YT41</accession>
<evidence type="ECO:0000256" key="7">
    <source>
        <dbReference type="ARBA" id="ARBA00022741"/>
    </source>
</evidence>
<dbReference type="EC" id="3.6.4.13" evidence="2"/>
<organism evidence="16">
    <name type="scientific">Asparagus virus 3</name>
    <dbReference type="NCBI Taxonomy" id="445435"/>
    <lineage>
        <taxon>Viruses</taxon>
        <taxon>Riboviria</taxon>
        <taxon>Orthornavirae</taxon>
        <taxon>Kitrinoviricota</taxon>
        <taxon>Alsuviricetes</taxon>
        <taxon>Tymovirales</taxon>
        <taxon>Alphaflexiviridae</taxon>
        <taxon>Potexvirus</taxon>
        <taxon>Potexvirus triasparagi</taxon>
    </lineage>
</organism>
<evidence type="ECO:0000256" key="5">
    <source>
        <dbReference type="ARBA" id="ARBA00022679"/>
    </source>
</evidence>
<dbReference type="GO" id="GO:0006351">
    <property type="term" value="P:DNA-templated transcription"/>
    <property type="evidence" value="ECO:0007669"/>
    <property type="project" value="InterPro"/>
</dbReference>
<feature type="region of interest" description="Disordered" evidence="12">
    <location>
        <begin position="690"/>
        <end position="717"/>
    </location>
</feature>
<evidence type="ECO:0000259" key="15">
    <source>
        <dbReference type="PROSITE" id="PS51743"/>
    </source>
</evidence>
<feature type="region of interest" description="Disordered" evidence="12">
    <location>
        <begin position="1136"/>
        <end position="1158"/>
    </location>
</feature>
<dbReference type="GO" id="GO:0003968">
    <property type="term" value="F:RNA-directed RNA polymerase activity"/>
    <property type="evidence" value="ECO:0007669"/>
    <property type="project" value="UniProtKB-KW"/>
</dbReference>
<dbReference type="PROSITE" id="PS51657">
    <property type="entry name" value="PSRV_HELICASE"/>
    <property type="match status" value="1"/>
</dbReference>
<feature type="domain" description="RdRp catalytic" evidence="13">
    <location>
        <begin position="1376"/>
        <end position="1483"/>
    </location>
</feature>
<evidence type="ECO:0000256" key="2">
    <source>
        <dbReference type="ARBA" id="ARBA00012552"/>
    </source>
</evidence>
<reference evidence="16" key="1">
    <citation type="submission" date="2019-06" db="EMBL/GenBank/DDBJ databases">
        <authorList>
            <person name="Jo Y."/>
            <person name="Cho W.K."/>
        </authorList>
    </citation>
    <scope>NUCLEOTIDE SEQUENCE</scope>
    <source>
        <strain evidence="16">G87</strain>
    </source>
</reference>
<dbReference type="GO" id="GO:0003724">
    <property type="term" value="F:RNA helicase activity"/>
    <property type="evidence" value="ECO:0007669"/>
    <property type="project" value="UniProtKB-EC"/>
</dbReference>
<dbReference type="InterPro" id="IPR007094">
    <property type="entry name" value="RNA-dir_pol_PSvirus"/>
</dbReference>
<dbReference type="PROSITE" id="PS50507">
    <property type="entry name" value="RDRP_SSRNA_POS"/>
    <property type="match status" value="1"/>
</dbReference>
<dbReference type="Pfam" id="PF01660">
    <property type="entry name" value="Vmethyltransf"/>
    <property type="match status" value="1"/>
</dbReference>
<dbReference type="InterPro" id="IPR027417">
    <property type="entry name" value="P-loop_NTPase"/>
</dbReference>
<gene>
    <name evidence="16" type="primary">ORF1</name>
</gene>
<evidence type="ECO:0000256" key="11">
    <source>
        <dbReference type="ARBA" id="ARBA00025585"/>
    </source>
</evidence>
<feature type="compositionally biased region" description="Polar residues" evidence="12">
    <location>
        <begin position="478"/>
        <end position="509"/>
    </location>
</feature>
<dbReference type="SUPFAM" id="SSF52540">
    <property type="entry name" value="P-loop containing nucleoside triphosphate hydrolases"/>
    <property type="match status" value="1"/>
</dbReference>
<evidence type="ECO:0000256" key="4">
    <source>
        <dbReference type="ARBA" id="ARBA00022484"/>
    </source>
</evidence>
<dbReference type="CDD" id="cd23246">
    <property type="entry name" value="Alphaflexiviridae_RdRp"/>
    <property type="match status" value="1"/>
</dbReference>
<keyword evidence="10" id="KW-0693">Viral RNA replication</keyword>
<dbReference type="InterPro" id="IPR001788">
    <property type="entry name" value="RNA-dep_RNA_pol_alsuvir"/>
</dbReference>
<dbReference type="SUPFAM" id="SSF56672">
    <property type="entry name" value="DNA/RNA polymerases"/>
    <property type="match status" value="1"/>
</dbReference>
<dbReference type="GO" id="GO:0003723">
    <property type="term" value="F:RNA binding"/>
    <property type="evidence" value="ECO:0007669"/>
    <property type="project" value="InterPro"/>
</dbReference>
<dbReference type="GO" id="GO:0008174">
    <property type="term" value="F:mRNA methyltransferase activity"/>
    <property type="evidence" value="ECO:0007669"/>
    <property type="project" value="UniProtKB-UniRule"/>
</dbReference>
<evidence type="ECO:0000256" key="1">
    <source>
        <dbReference type="ARBA" id="ARBA00012494"/>
    </source>
</evidence>
<keyword evidence="7" id="KW-0547">Nucleotide-binding</keyword>
<feature type="compositionally biased region" description="Basic residues" evidence="12">
    <location>
        <begin position="1608"/>
        <end position="1620"/>
    </location>
</feature>
<dbReference type="GO" id="GO:0016556">
    <property type="term" value="P:mRNA modification"/>
    <property type="evidence" value="ECO:0007669"/>
    <property type="project" value="InterPro"/>
</dbReference>
<keyword evidence="8" id="KW-0378">Hydrolase</keyword>
<dbReference type="GO" id="GO:0039694">
    <property type="term" value="P:viral RNA genome replication"/>
    <property type="evidence" value="ECO:0007669"/>
    <property type="project" value="InterPro"/>
</dbReference>
<keyword evidence="4" id="KW-0696">RNA-directed RNA polymerase</keyword>
<evidence type="ECO:0000256" key="8">
    <source>
        <dbReference type="ARBA" id="ARBA00022801"/>
    </source>
</evidence>
<evidence type="ECO:0000256" key="9">
    <source>
        <dbReference type="ARBA" id="ARBA00022840"/>
    </source>
</evidence>
<evidence type="ECO:0000259" key="13">
    <source>
        <dbReference type="PROSITE" id="PS50507"/>
    </source>
</evidence>
<dbReference type="InterPro" id="IPR002588">
    <property type="entry name" value="Alphavirus-like_MT_dom"/>
</dbReference>
<dbReference type="PROSITE" id="PS51743">
    <property type="entry name" value="ALPHAVIRUS_MT"/>
    <property type="match status" value="1"/>
</dbReference>
<evidence type="ECO:0000256" key="6">
    <source>
        <dbReference type="ARBA" id="ARBA00022695"/>
    </source>
</evidence>
<sequence>MARVRASLEKIRDPSVQTAISEAAYAHVRPVLKEALVNCPYALNDAEADCLESFGITVNPYATQTHTHAACKAIENRMLEIVGRHLPKERCTMLFLKRSKLRYLRRAAALKDDFLNQDIEPKDLFRYDRDTIRTRLKNIATPIAYISDTLHFMSRLELMMLFSDSPQLQTLLATLVLPVEAMHRRTTLYPALYSVNYGPKGFEYIPGNHGGGAYFHPYDTLDWLKVRQLRGEDHHGIDPTITLTFQLVESLGANHLFIIQRGDLRTPLVRTFCRDTLVTMPKVFCPDSMNANRPLSKTKAMQMLMYCKSVKQVSERDIYAKFRQMISTPELELYEPDEIVHLCNYFHFITHLDSITCYEDLLGNSLWRRLTIPVRTKITQFLDFFRGQNNFSKLLAALKWESFSYSLEPTDFTVTYDGHATRALSDRLSLPLADAATIIKDSRSDPTLFTEEDLEDTPFEDFLDRLKYPPHHYKAEITSPSGTNTPATNISPQPPQSGTHSPAPTSIPDSVNDRENIEIHNSSWLAATIHHMLADLPFVQSESKRTYFFASPPVLLSDPDLTHHTNLAWPPILSDMVDSLNINANACFVQVYDNGYSRPWRCDYGRKPESDAITTLILGEVNLKAGGEAEIPLKEGDWFTISGALLTRCHHISVRSALCISLTFWVHGSPVLSALPTEGWTTPQSAPFSVHSRQQLDGGPPCQPADCSGSPQPHFLERPQISTVDSTPPIPKATSFRAPLQPTAVETATTNPDGALPWTTWVPLLQSHGFDGKQLQYDPTGNLIVPVQDIRRLDHARYPDEVPVSLQDTLNAIKRFPVEIRMDHQRASSYASDIKNCRTGKLLTQMDTKWKASFAYKMQHEDKYVAGTVIHGCGGSGKSHAIQTWMRTLPADQNTVTIITPTVILRNDWSTKLPILPSDVFKTFEKAIIQPCNPVVIFDDYTKLPPGSIEATVMHHSNIAYVVLTGDSRQSVYHEINPEAYIAMLPEAVDVFTPFCEFYLNATHRNVQALANKLGVYSERQGRLKVNFASHHLKASRTPLLVPSTMKRNAMADMGHHSMTYAGCQGLTAPKIQILLDNHTQFCSDRVLYTCLSRAVDSIHFINTGPTTGDYWTKLESTPYLKAFIDTYRDEKTEMYNSDPASEAPTEPEAPSTHFPLAPKPLLEPIVSELPAKEAREIFSHSAGYSDTIQTEDPVVQLFQHQQARDETLYWATIEARLSLSTPEDNLSEFNMKRDVGDILFMNYSKVMNLPAEPVEFEERLWEISAAEVRNVYLSKPIGNLVNAASRQSPDFPKHKIALFLKSQWVKKVEKLGALKVKPGQTIASFMQETVMLYGTMARYLRKMRQRFQPPNIFINCEKTPDDLDSFVKTHWNFARPAHTNDFTAFDQSQDGAMLQFEVMKAKFFNVPPEIIEGYIYIKLNAAIFLGTLGIMRLSGEGPTFDANTECSIAYNATRFHIDSGTAQVYAGDDMALDRICPEKASFHRLENQLKLTSKPMFPRQTTGDYAEFCGWVFTPAGIIKHSLKMYASIQLQKKLNNIKESARSYALDLRYAYKLGDSLQEHLTEEEAAYHQQSVRDMHLLHQAEVLAHGSSSPPHPFSTAEAARTKTQKRNATKRKQKVRIAEILPPDY</sequence>
<dbReference type="EMBL" id="MN059098">
    <property type="protein sequence ID" value="QED43054.1"/>
    <property type="molecule type" value="Genomic_RNA"/>
</dbReference>
<dbReference type="Pfam" id="PF00978">
    <property type="entry name" value="RdRP_2"/>
    <property type="match status" value="1"/>
</dbReference>
<feature type="compositionally biased region" description="Low complexity" evidence="12">
    <location>
        <begin position="1140"/>
        <end position="1153"/>
    </location>
</feature>
<name>A0A6M2YT41_9VIRU</name>